<comment type="caution">
    <text evidence="5">The sequence shown here is derived from an EMBL/GenBank/DDBJ whole genome shotgun (WGS) entry which is preliminary data.</text>
</comment>
<dbReference type="InterPro" id="IPR036291">
    <property type="entry name" value="NAD(P)-bd_dom_sf"/>
</dbReference>
<dbReference type="Proteomes" id="UP000787472">
    <property type="component" value="Unassembled WGS sequence"/>
</dbReference>
<sequence length="333" mass="36222">MRIAVTGANGYVGSALCQYLLDQGLKVTALIRQHRQSTSPELVNNHLRLEKVDYQAPSSLVRALTGADAVIHLIAKTHAKDALSEIDEYRATNLGISQVVAQAAAQAGVKRLVFLSSIKVNGEHTGPTPFRNSDQPAPTTAYGISKLEAEQALAQCCQNQLELVILRPPLIYSADAKGNISALKNAILRGWPLPLARIDNKRSIIDLNLLCDYLYKSCITAEANGKTLLISNHHPASTPELVQRIGTDIARQPLLLPVPTPLLKVASKLLGKQEQFTKLCGNLEIDPTETEHLLQPNTDSPQPHSTHKPTNLSQLKSSPDQAQTKPQDTSFQP</sequence>
<feature type="region of interest" description="Disordered" evidence="3">
    <location>
        <begin position="292"/>
        <end position="333"/>
    </location>
</feature>
<name>A0A9E5MGB7_9GAMM</name>
<dbReference type="Pfam" id="PF01370">
    <property type="entry name" value="Epimerase"/>
    <property type="match status" value="1"/>
</dbReference>
<evidence type="ECO:0000313" key="6">
    <source>
        <dbReference type="Proteomes" id="UP000787472"/>
    </source>
</evidence>
<proteinExistence type="inferred from homology"/>
<accession>A0A9E5MGB7</accession>
<dbReference type="AlphaFoldDB" id="A0A9E5MGB7"/>
<dbReference type="SUPFAM" id="SSF51735">
    <property type="entry name" value="NAD(P)-binding Rossmann-fold domains"/>
    <property type="match status" value="1"/>
</dbReference>
<protein>
    <submittedName>
        <fullName evidence="5">NAD-dependent epimerase/dehydratase family protein</fullName>
    </submittedName>
</protein>
<organism evidence="5 6">
    <name type="scientific">Pseudomaricurvus hydrocarbonicus</name>
    <dbReference type="NCBI Taxonomy" id="1470433"/>
    <lineage>
        <taxon>Bacteria</taxon>
        <taxon>Pseudomonadati</taxon>
        <taxon>Pseudomonadota</taxon>
        <taxon>Gammaproteobacteria</taxon>
        <taxon>Cellvibrionales</taxon>
        <taxon>Cellvibrionaceae</taxon>
        <taxon>Pseudomaricurvus</taxon>
    </lineage>
</organism>
<comment type="similarity">
    <text evidence="2">Belongs to the NAD(P)-dependent epimerase/dehydratase family.</text>
</comment>
<dbReference type="PANTHER" id="PTHR43000">
    <property type="entry name" value="DTDP-D-GLUCOSE 4,6-DEHYDRATASE-RELATED"/>
    <property type="match status" value="1"/>
</dbReference>
<dbReference type="RefSeq" id="WP_167181536.1">
    <property type="nucleotide sequence ID" value="NZ_JAAONZ010000002.1"/>
</dbReference>
<feature type="compositionally biased region" description="Polar residues" evidence="3">
    <location>
        <begin position="295"/>
        <end position="333"/>
    </location>
</feature>
<dbReference type="InterPro" id="IPR001509">
    <property type="entry name" value="Epimerase_deHydtase"/>
</dbReference>
<evidence type="ECO:0000313" key="5">
    <source>
        <dbReference type="EMBL" id="NHO64461.1"/>
    </source>
</evidence>
<feature type="domain" description="NAD-dependent epimerase/dehydratase" evidence="4">
    <location>
        <begin position="3"/>
        <end position="191"/>
    </location>
</feature>
<dbReference type="Gene3D" id="3.40.50.720">
    <property type="entry name" value="NAD(P)-binding Rossmann-like Domain"/>
    <property type="match status" value="1"/>
</dbReference>
<keyword evidence="6" id="KW-1185">Reference proteome</keyword>
<dbReference type="EMBL" id="JAAONZ010000002">
    <property type="protein sequence ID" value="NHO64461.1"/>
    <property type="molecule type" value="Genomic_DNA"/>
</dbReference>
<evidence type="ECO:0000256" key="1">
    <source>
        <dbReference type="ARBA" id="ARBA00005125"/>
    </source>
</evidence>
<evidence type="ECO:0000256" key="2">
    <source>
        <dbReference type="ARBA" id="ARBA00007637"/>
    </source>
</evidence>
<gene>
    <name evidence="5" type="ORF">G8770_02725</name>
</gene>
<comment type="pathway">
    <text evidence="1">Bacterial outer membrane biogenesis; LPS O-antigen biosynthesis.</text>
</comment>
<reference evidence="5" key="1">
    <citation type="submission" date="2020-03" db="EMBL/GenBank/DDBJ databases">
        <authorList>
            <person name="Guo F."/>
        </authorList>
    </citation>
    <scope>NUCLEOTIDE SEQUENCE</scope>
    <source>
        <strain evidence="5">JCM 30134</strain>
    </source>
</reference>
<evidence type="ECO:0000256" key="3">
    <source>
        <dbReference type="SAM" id="MobiDB-lite"/>
    </source>
</evidence>
<evidence type="ECO:0000259" key="4">
    <source>
        <dbReference type="Pfam" id="PF01370"/>
    </source>
</evidence>